<organism evidence="1 2">
    <name type="scientific">Vibrio kanaloae</name>
    <dbReference type="NCBI Taxonomy" id="170673"/>
    <lineage>
        <taxon>Bacteria</taxon>
        <taxon>Pseudomonadati</taxon>
        <taxon>Pseudomonadota</taxon>
        <taxon>Gammaproteobacteria</taxon>
        <taxon>Vibrionales</taxon>
        <taxon>Vibrionaceae</taxon>
        <taxon>Vibrio</taxon>
    </lineage>
</organism>
<dbReference type="RefSeq" id="WP_017056088.1">
    <property type="nucleotide sequence ID" value="NZ_JBGONX010000021.1"/>
</dbReference>
<proteinExistence type="predicted"/>
<evidence type="ECO:0000313" key="2">
    <source>
        <dbReference type="Proteomes" id="UP001569177"/>
    </source>
</evidence>
<dbReference type="EMBL" id="JBGOOJ010000017">
    <property type="protein sequence ID" value="MEZ8091600.1"/>
    <property type="molecule type" value="Genomic_DNA"/>
</dbReference>
<dbReference type="Proteomes" id="UP001569177">
    <property type="component" value="Unassembled WGS sequence"/>
</dbReference>
<keyword evidence="2" id="KW-1185">Reference proteome</keyword>
<gene>
    <name evidence="1" type="ORF">ACED24_16185</name>
</gene>
<name>A0ABV4LKH2_9VIBR</name>
<evidence type="ECO:0000313" key="1">
    <source>
        <dbReference type="EMBL" id="MEZ8091600.1"/>
    </source>
</evidence>
<protein>
    <submittedName>
        <fullName evidence="1">Uncharacterized protein</fullName>
    </submittedName>
</protein>
<accession>A0ABV4LKH2</accession>
<sequence>MNKLEIAPHMLYRAAKSYVQAEDDFDYIQAILLAGSAMYICEPLLKEQGKKSQAILRAERVTKLREAKSKMVNNKLEIEWGAKPITNKEKREIRKFVREEDRKVYNSLKHAGFFSQGNVVKKASDDLDMVDVLGDNLDFRSAAEEIIIDAIQDYKTLDFNGGFKPYDLPIEIRRVINCIFLEDAFEEA</sequence>
<comment type="caution">
    <text evidence="1">The sequence shown here is derived from an EMBL/GenBank/DDBJ whole genome shotgun (WGS) entry which is preliminary data.</text>
</comment>
<reference evidence="1 2" key="1">
    <citation type="submission" date="2024-06" db="EMBL/GenBank/DDBJ databases">
        <authorList>
            <person name="Steensen K."/>
            <person name="Seneca J."/>
            <person name="Bartlau N."/>
            <person name="Yu A.X."/>
            <person name="Polz M.F."/>
        </authorList>
    </citation>
    <scope>NUCLEOTIDE SEQUENCE [LARGE SCALE GENOMIC DNA]</scope>
    <source>
        <strain evidence="1 2">5S240</strain>
    </source>
</reference>